<dbReference type="AlphaFoldDB" id="A0AAF0U1B8"/>
<feature type="non-terminal residue" evidence="2">
    <location>
        <position position="121"/>
    </location>
</feature>
<dbReference type="InterPro" id="IPR043128">
    <property type="entry name" value="Rev_trsase/Diguanyl_cyclase"/>
</dbReference>
<dbReference type="Gene3D" id="3.30.70.270">
    <property type="match status" value="1"/>
</dbReference>
<dbReference type="Proteomes" id="UP001234989">
    <property type="component" value="Chromosome 7"/>
</dbReference>
<feature type="domain" description="Reverse transcriptase/retrotransposon-derived protein RNase H-like" evidence="1">
    <location>
        <begin position="12"/>
        <end position="90"/>
    </location>
</feature>
<sequence length="121" mass="13867">MALTQKKAKFVWSEAYEKSFQELKDTLTSAPVFTLSECTNGFVVYSNASRVGLGYVLMQHGKVIDYASRQLKIHERNYPTHDLELAANLNLRQRRWLELLKDYDMSVLYHPGKANVVADAL</sequence>
<dbReference type="Pfam" id="PF17919">
    <property type="entry name" value="RT_RNaseH_2"/>
    <property type="match status" value="1"/>
</dbReference>
<evidence type="ECO:0000259" key="1">
    <source>
        <dbReference type="Pfam" id="PF17919"/>
    </source>
</evidence>
<keyword evidence="3" id="KW-1185">Reference proteome</keyword>
<protein>
    <recommendedName>
        <fullName evidence="1">Reverse transcriptase/retrotransposon-derived protein RNase H-like domain-containing protein</fullName>
    </recommendedName>
</protein>
<gene>
    <name evidence="2" type="ORF">MTR67_030824</name>
</gene>
<dbReference type="SUPFAM" id="SSF56672">
    <property type="entry name" value="DNA/RNA polymerases"/>
    <property type="match status" value="1"/>
</dbReference>
<evidence type="ECO:0000313" key="3">
    <source>
        <dbReference type="Proteomes" id="UP001234989"/>
    </source>
</evidence>
<dbReference type="InterPro" id="IPR041577">
    <property type="entry name" value="RT_RNaseH_2"/>
</dbReference>
<organism evidence="2 3">
    <name type="scientific">Solanum verrucosum</name>
    <dbReference type="NCBI Taxonomy" id="315347"/>
    <lineage>
        <taxon>Eukaryota</taxon>
        <taxon>Viridiplantae</taxon>
        <taxon>Streptophyta</taxon>
        <taxon>Embryophyta</taxon>
        <taxon>Tracheophyta</taxon>
        <taxon>Spermatophyta</taxon>
        <taxon>Magnoliopsida</taxon>
        <taxon>eudicotyledons</taxon>
        <taxon>Gunneridae</taxon>
        <taxon>Pentapetalae</taxon>
        <taxon>asterids</taxon>
        <taxon>lamiids</taxon>
        <taxon>Solanales</taxon>
        <taxon>Solanaceae</taxon>
        <taxon>Solanoideae</taxon>
        <taxon>Solaneae</taxon>
        <taxon>Solanum</taxon>
    </lineage>
</organism>
<dbReference type="InterPro" id="IPR043502">
    <property type="entry name" value="DNA/RNA_pol_sf"/>
</dbReference>
<dbReference type="EMBL" id="CP133618">
    <property type="protein sequence ID" value="WMV37439.1"/>
    <property type="molecule type" value="Genomic_DNA"/>
</dbReference>
<dbReference type="PANTHER" id="PTHR34072:SF59">
    <property type="entry name" value="CCHC-TYPE INTEGRASE"/>
    <property type="match status" value="1"/>
</dbReference>
<accession>A0AAF0U1B8</accession>
<evidence type="ECO:0000313" key="2">
    <source>
        <dbReference type="EMBL" id="WMV37439.1"/>
    </source>
</evidence>
<reference evidence="2" key="1">
    <citation type="submission" date="2023-08" db="EMBL/GenBank/DDBJ databases">
        <title>A de novo genome assembly of Solanum verrucosum Schlechtendal, a Mexican diploid species geographically isolated from the other diploid A-genome species in potato relatives.</title>
        <authorList>
            <person name="Hosaka K."/>
        </authorList>
    </citation>
    <scope>NUCLEOTIDE SEQUENCE</scope>
    <source>
        <tissue evidence="2">Young leaves</tissue>
    </source>
</reference>
<proteinExistence type="predicted"/>
<name>A0AAF0U1B8_SOLVR</name>
<dbReference type="PANTHER" id="PTHR34072">
    <property type="entry name" value="ENZYMATIC POLYPROTEIN-RELATED"/>
    <property type="match status" value="1"/>
</dbReference>